<dbReference type="InterPro" id="IPR006680">
    <property type="entry name" value="Amidohydro-rel"/>
</dbReference>
<dbReference type="GO" id="GO:0005737">
    <property type="term" value="C:cytoplasm"/>
    <property type="evidence" value="ECO:0007669"/>
    <property type="project" value="TreeGrafter"/>
</dbReference>
<dbReference type="PANTHER" id="PTHR43668">
    <property type="entry name" value="ALLANTOINASE"/>
    <property type="match status" value="1"/>
</dbReference>
<keyword evidence="7" id="KW-0479">Metal-binding</keyword>
<dbReference type="SUPFAM" id="SSF51338">
    <property type="entry name" value="Composite domain of metallo-dependent hydrolases"/>
    <property type="match status" value="1"/>
</dbReference>
<dbReference type="GO" id="GO:0050897">
    <property type="term" value="F:cobalt ion binding"/>
    <property type="evidence" value="ECO:0007669"/>
    <property type="project" value="InterPro"/>
</dbReference>
<evidence type="ECO:0000256" key="4">
    <source>
        <dbReference type="ARBA" id="ARBA00011881"/>
    </source>
</evidence>
<evidence type="ECO:0000256" key="7">
    <source>
        <dbReference type="ARBA" id="ARBA00022723"/>
    </source>
</evidence>
<comment type="similarity">
    <text evidence="3">Belongs to the metallo-dependent hydrolases superfamily. Allantoinase family.</text>
</comment>
<evidence type="ECO:0000256" key="9">
    <source>
        <dbReference type="ARBA" id="ARBA00022833"/>
    </source>
</evidence>
<reference evidence="11" key="1">
    <citation type="journal article" date="2021" name="PeerJ">
        <title>Extensive microbial diversity within the chicken gut microbiome revealed by metagenomics and culture.</title>
        <authorList>
            <person name="Gilroy R."/>
            <person name="Ravi A."/>
            <person name="Getino M."/>
            <person name="Pursley I."/>
            <person name="Horton D.L."/>
            <person name="Alikhan N.F."/>
            <person name="Baker D."/>
            <person name="Gharbi K."/>
            <person name="Hall N."/>
            <person name="Watson M."/>
            <person name="Adriaenssens E.M."/>
            <person name="Foster-Nyarko E."/>
            <person name="Jarju S."/>
            <person name="Secka A."/>
            <person name="Antonio M."/>
            <person name="Oren A."/>
            <person name="Chaudhuri R.R."/>
            <person name="La Ragione R."/>
            <person name="Hildebrand F."/>
            <person name="Pallen M.J."/>
        </authorList>
    </citation>
    <scope>NUCLEOTIDE SEQUENCE</scope>
    <source>
        <strain evidence="11">ChiHjej13B12-14962</strain>
    </source>
</reference>
<evidence type="ECO:0000256" key="3">
    <source>
        <dbReference type="ARBA" id="ARBA00010368"/>
    </source>
</evidence>
<dbReference type="Proteomes" id="UP000703315">
    <property type="component" value="Unassembled WGS sequence"/>
</dbReference>
<evidence type="ECO:0000256" key="8">
    <source>
        <dbReference type="ARBA" id="ARBA00022801"/>
    </source>
</evidence>
<dbReference type="PANTHER" id="PTHR43668:SF2">
    <property type="entry name" value="ALLANTOINASE"/>
    <property type="match status" value="1"/>
</dbReference>
<dbReference type="GO" id="GO:0008270">
    <property type="term" value="F:zinc ion binding"/>
    <property type="evidence" value="ECO:0007669"/>
    <property type="project" value="InterPro"/>
</dbReference>
<dbReference type="GO" id="GO:0006145">
    <property type="term" value="P:purine nucleobase catabolic process"/>
    <property type="evidence" value="ECO:0007669"/>
    <property type="project" value="TreeGrafter"/>
</dbReference>
<dbReference type="GO" id="GO:0000256">
    <property type="term" value="P:allantoin catabolic process"/>
    <property type="evidence" value="ECO:0007669"/>
    <property type="project" value="InterPro"/>
</dbReference>
<comment type="cofactor">
    <cofactor evidence="1">
        <name>Zn(2+)</name>
        <dbReference type="ChEBI" id="CHEBI:29105"/>
    </cofactor>
</comment>
<dbReference type="InterPro" id="IPR032466">
    <property type="entry name" value="Metal_Hydrolase"/>
</dbReference>
<dbReference type="AlphaFoldDB" id="A0A921FLH3"/>
<sequence>MAKPVFDVVFRAEHVLHQRQFSPLEIGVRDGKIEAIEPLGANLSSHQVVDVQSQQVLLPGLVDTHVHVNEPGRTEWEGFDSATRAAAAGGVTTLIDMPLNSIPSTVNTDALAIKQAAAKDQIHVDTGFWGGAVPGNIDALRPLHDNGVFGFKCFLEHSGVDEFPKLETDEMQRDMAELKKFDGLMIVHAEDAHTLEHTRAQGIHASRRYADFLASRPGEAESVAIQSVIEAVRATGCRAHILHLSNAECLEQLAAAKAEGLPITVETCPHYLTFLSEDIQDGKTAFKCAPPIREKNNRSRLWQGLQDGVIDIVVSDHSPSTLELKENGHGDFDTAWGGISSLQLGLSVMWTEAQQYGIELSQVVTWMAEQPARIARVAGKGQLALGYDADLVIFDPQATWTVDAGSLHHRNPITPYDRRELQGQVQDTWLRGKKVDFHTPKGQFLRR</sequence>
<evidence type="ECO:0000256" key="1">
    <source>
        <dbReference type="ARBA" id="ARBA00001947"/>
    </source>
</evidence>
<dbReference type="InterPro" id="IPR011059">
    <property type="entry name" value="Metal-dep_hydrolase_composite"/>
</dbReference>
<dbReference type="EMBL" id="DYXC01000027">
    <property type="protein sequence ID" value="HJF13482.1"/>
    <property type="molecule type" value="Genomic_DNA"/>
</dbReference>
<dbReference type="FunFam" id="3.20.20.140:FF:000032">
    <property type="entry name" value="Allantoinase Dal1"/>
    <property type="match status" value="1"/>
</dbReference>
<dbReference type="RefSeq" id="WP_303901838.1">
    <property type="nucleotide sequence ID" value="NZ_DYXC01000027.1"/>
</dbReference>
<dbReference type="EC" id="3.5.2.5" evidence="5"/>
<dbReference type="NCBIfam" id="TIGR03178">
    <property type="entry name" value="allantoinase"/>
    <property type="match status" value="1"/>
</dbReference>
<evidence type="ECO:0000256" key="6">
    <source>
        <dbReference type="ARBA" id="ARBA00022631"/>
    </source>
</evidence>
<dbReference type="Gene3D" id="3.20.20.140">
    <property type="entry name" value="Metal-dependent hydrolases"/>
    <property type="match status" value="1"/>
</dbReference>
<dbReference type="GO" id="GO:0004038">
    <property type="term" value="F:allantoinase activity"/>
    <property type="evidence" value="ECO:0007669"/>
    <property type="project" value="UniProtKB-EC"/>
</dbReference>
<reference evidence="11" key="2">
    <citation type="submission" date="2021-09" db="EMBL/GenBank/DDBJ databases">
        <authorList>
            <person name="Gilroy R."/>
        </authorList>
    </citation>
    <scope>NUCLEOTIDE SEQUENCE</scope>
    <source>
        <strain evidence="11">ChiHjej13B12-14962</strain>
    </source>
</reference>
<keyword evidence="8 11" id="KW-0378">Hydrolase</keyword>
<comment type="pathway">
    <text evidence="2">Nitrogen metabolism; (S)-allantoin degradation; allantoate from (S)-allantoin: step 1/1.</text>
</comment>
<keyword evidence="6" id="KW-0659">Purine metabolism</keyword>
<comment type="subunit">
    <text evidence="4">Homotetramer.</text>
</comment>
<proteinExistence type="inferred from homology"/>
<evidence type="ECO:0000256" key="2">
    <source>
        <dbReference type="ARBA" id="ARBA00004968"/>
    </source>
</evidence>
<gene>
    <name evidence="11" type="primary">allB</name>
    <name evidence="11" type="ORF">K8V32_01595</name>
</gene>
<accession>A0A921FLH3</accession>
<organism evidence="11 12">
    <name type="scientific">Enteractinococcus helveticum</name>
    <dbReference type="NCBI Taxonomy" id="1837282"/>
    <lineage>
        <taxon>Bacteria</taxon>
        <taxon>Bacillati</taxon>
        <taxon>Actinomycetota</taxon>
        <taxon>Actinomycetes</taxon>
        <taxon>Micrococcales</taxon>
        <taxon>Micrococcaceae</taxon>
    </lineage>
</organism>
<comment type="caution">
    <text evidence="11">The sequence shown here is derived from an EMBL/GenBank/DDBJ whole genome shotgun (WGS) entry which is preliminary data.</text>
</comment>
<evidence type="ECO:0000256" key="5">
    <source>
        <dbReference type="ARBA" id="ARBA00012863"/>
    </source>
</evidence>
<evidence type="ECO:0000313" key="11">
    <source>
        <dbReference type="EMBL" id="HJF13482.1"/>
    </source>
</evidence>
<protein>
    <recommendedName>
        <fullName evidence="5">allantoinase</fullName>
        <ecNumber evidence="5">3.5.2.5</ecNumber>
    </recommendedName>
</protein>
<dbReference type="SUPFAM" id="SSF51556">
    <property type="entry name" value="Metallo-dependent hydrolases"/>
    <property type="match status" value="1"/>
</dbReference>
<evidence type="ECO:0000259" key="10">
    <source>
        <dbReference type="Pfam" id="PF01979"/>
    </source>
</evidence>
<dbReference type="InterPro" id="IPR050138">
    <property type="entry name" value="DHOase/Allantoinase_Hydrolase"/>
</dbReference>
<name>A0A921FLH3_9MICC</name>
<keyword evidence="9" id="KW-0862">Zinc</keyword>
<evidence type="ECO:0000313" key="12">
    <source>
        <dbReference type="Proteomes" id="UP000703315"/>
    </source>
</evidence>
<dbReference type="InterPro" id="IPR017593">
    <property type="entry name" value="Allantoinase"/>
</dbReference>
<feature type="domain" description="Amidohydrolase-related" evidence="10">
    <location>
        <begin position="56"/>
        <end position="435"/>
    </location>
</feature>
<dbReference type="Pfam" id="PF01979">
    <property type="entry name" value="Amidohydro_1"/>
    <property type="match status" value="1"/>
</dbReference>